<keyword evidence="3" id="KW-0472">Membrane</keyword>
<evidence type="ECO:0000256" key="3">
    <source>
        <dbReference type="SAM" id="Phobius"/>
    </source>
</evidence>
<sequence length="844" mass="87554">MDVTCERCGTEYEFDETLVAARGTTVKCTNCGHLFKVFRPGAAAASSAPGDARVWTIRRAGGGPSESIASLKELQRRITLGQLTPDDEISRSGEGWKRLGDIAELQTFFAAAHAGRGERRDATGTQRREPTGASATRREPAGREPAGREPTGREPTGREPTGREPTGRQPTGRGDDRRAYAPTMEMAGPAPSAPPAGRGQGAGKSTMLGMGGASAPPPRPSSQPLPAVDEIKGRTLEMAVPPPAGAPTPSQAPRSGSASAPRPVSDAHATTPGGARAPSARPPAPPRAAPPTSRPPAPTLGATTPAPLPPPPHAPASPSTPAPRTATPTPSGEKRPSFRPLHVDEDDDQPARPRARSRSGLWVALVVLLAIGGGVAAGWDGIAALLGGGEEADRAAPFVAAGDEALRLDHEDAYDDAIAHYTKALAFREHDARALTGLSRAHALIAQQHTFDAIDLEARAEADATLRGEAATLRRDAREHAEDAREHAEAAARHGAGDADAEIALSDALRLAGDPTLSRSRLDRARTLRSAPSAEGLRVEALLVADQAGAIAAARPLAERAIAEDPGLVRARLLLARAHLAAGDVSAAQLQLQAVLDRVPEHPIATAMRAAIDAGRPPAAPVVASADAGTPVAVAPPPTPTPPPPTTTTSTPPPTPTVASPPTTPAEPAMPRGYDALVREAEQRLENGDTRRARALYEQALRERAGPEASAGLGFVMLAEGNVRGALTQLETAADRGYADALIGVGDAHRRLNQREQALSAYERYLERAPNGSRASIARRQADRLRTELGASSAPEPTPTPQPTPEPSEPAPDTTPTTAPDELPGPRGSTAPPPSDVPAIDSEP</sequence>
<feature type="compositionally biased region" description="Pro residues" evidence="2">
    <location>
        <begin position="306"/>
        <end position="321"/>
    </location>
</feature>
<dbReference type="Pfam" id="PF13432">
    <property type="entry name" value="TPR_16"/>
    <property type="match status" value="1"/>
</dbReference>
<feature type="region of interest" description="Disordered" evidence="2">
    <location>
        <begin position="629"/>
        <end position="670"/>
    </location>
</feature>
<dbReference type="EMBL" id="CP011125">
    <property type="protein sequence ID" value="AKF07627.1"/>
    <property type="molecule type" value="Genomic_DNA"/>
</dbReference>
<dbReference type="NCBIfam" id="TIGR02098">
    <property type="entry name" value="MJ0042_CXXC"/>
    <property type="match status" value="1"/>
</dbReference>
<gene>
    <name evidence="5" type="ORF">DB32_004776</name>
</gene>
<dbReference type="Pfam" id="PF14559">
    <property type="entry name" value="TPR_19"/>
    <property type="match status" value="1"/>
</dbReference>
<feature type="compositionally biased region" description="Polar residues" evidence="2">
    <location>
        <begin position="248"/>
        <end position="258"/>
    </location>
</feature>
<keyword evidence="1" id="KW-0802">TPR repeat</keyword>
<dbReference type="KEGG" id="samy:DB32_004776"/>
<organism evidence="5 6">
    <name type="scientific">Sandaracinus amylolyticus</name>
    <dbReference type="NCBI Taxonomy" id="927083"/>
    <lineage>
        <taxon>Bacteria</taxon>
        <taxon>Pseudomonadati</taxon>
        <taxon>Myxococcota</taxon>
        <taxon>Polyangia</taxon>
        <taxon>Polyangiales</taxon>
        <taxon>Sandaracinaceae</taxon>
        <taxon>Sandaracinus</taxon>
    </lineage>
</organism>
<keyword evidence="6" id="KW-1185">Reference proteome</keyword>
<reference evidence="5 6" key="1">
    <citation type="submission" date="2015-03" db="EMBL/GenBank/DDBJ databases">
        <title>Genome assembly of Sandaracinus amylolyticus DSM 53668.</title>
        <authorList>
            <person name="Sharma G."/>
            <person name="Subramanian S."/>
        </authorList>
    </citation>
    <scope>NUCLEOTIDE SEQUENCE [LARGE SCALE GENOMIC DNA]</scope>
    <source>
        <strain evidence="5 6">DSM 53668</strain>
    </source>
</reference>
<dbReference type="RefSeq" id="WP_053234859.1">
    <property type="nucleotide sequence ID" value="NZ_CP011125.1"/>
</dbReference>
<dbReference type="Pfam" id="PF13717">
    <property type="entry name" value="Zn_ribbon_4"/>
    <property type="match status" value="1"/>
</dbReference>
<dbReference type="STRING" id="927083.DB32_004776"/>
<accession>A0A0F6W592</accession>
<feature type="compositionally biased region" description="Pro residues" evidence="2">
    <location>
        <begin position="796"/>
        <end position="810"/>
    </location>
</feature>
<dbReference type="Proteomes" id="UP000034883">
    <property type="component" value="Chromosome"/>
</dbReference>
<evidence type="ECO:0000256" key="1">
    <source>
        <dbReference type="PROSITE-ProRule" id="PRU00339"/>
    </source>
</evidence>
<evidence type="ECO:0000313" key="5">
    <source>
        <dbReference type="EMBL" id="AKF07627.1"/>
    </source>
</evidence>
<dbReference type="InterPro" id="IPR019734">
    <property type="entry name" value="TPR_rpt"/>
</dbReference>
<dbReference type="InterPro" id="IPR011990">
    <property type="entry name" value="TPR-like_helical_dom_sf"/>
</dbReference>
<feature type="domain" description="Zinc finger/thioredoxin putative" evidence="4">
    <location>
        <begin position="1"/>
        <end position="36"/>
    </location>
</feature>
<dbReference type="SMART" id="SM00028">
    <property type="entry name" value="TPR"/>
    <property type="match status" value="4"/>
</dbReference>
<dbReference type="AlphaFoldDB" id="A0A0F6W592"/>
<feature type="compositionally biased region" description="Pro residues" evidence="2">
    <location>
        <begin position="280"/>
        <end position="298"/>
    </location>
</feature>
<feature type="region of interest" description="Disordered" evidence="2">
    <location>
        <begin position="769"/>
        <end position="844"/>
    </location>
</feature>
<evidence type="ECO:0000313" key="6">
    <source>
        <dbReference type="Proteomes" id="UP000034883"/>
    </source>
</evidence>
<feature type="compositionally biased region" description="Basic and acidic residues" evidence="2">
    <location>
        <begin position="115"/>
        <end position="166"/>
    </location>
</feature>
<proteinExistence type="predicted"/>
<name>A0A0F6W592_9BACT</name>
<feature type="transmembrane region" description="Helical" evidence="3">
    <location>
        <begin position="360"/>
        <end position="379"/>
    </location>
</feature>
<feature type="region of interest" description="Disordered" evidence="2">
    <location>
        <begin position="113"/>
        <end position="356"/>
    </location>
</feature>
<dbReference type="InterPro" id="IPR011723">
    <property type="entry name" value="Znf/thioredoxin_put"/>
</dbReference>
<dbReference type="PROSITE" id="PS50005">
    <property type="entry name" value="TPR"/>
    <property type="match status" value="1"/>
</dbReference>
<keyword evidence="3" id="KW-1133">Transmembrane helix</keyword>
<protein>
    <submittedName>
        <fullName evidence="5">Proline-rich protein</fullName>
    </submittedName>
</protein>
<dbReference type="OrthoDB" id="5506264at2"/>
<dbReference type="Gene3D" id="1.25.40.10">
    <property type="entry name" value="Tetratricopeptide repeat domain"/>
    <property type="match status" value="2"/>
</dbReference>
<evidence type="ECO:0000256" key="2">
    <source>
        <dbReference type="SAM" id="MobiDB-lite"/>
    </source>
</evidence>
<keyword evidence="3" id="KW-0812">Transmembrane</keyword>
<feature type="compositionally biased region" description="Pro residues" evidence="2">
    <location>
        <begin position="634"/>
        <end position="656"/>
    </location>
</feature>
<feature type="compositionally biased region" description="Low complexity" evidence="2">
    <location>
        <begin position="811"/>
        <end position="822"/>
    </location>
</feature>
<feature type="repeat" description="TPR" evidence="1">
    <location>
        <begin position="739"/>
        <end position="772"/>
    </location>
</feature>
<evidence type="ECO:0000259" key="4">
    <source>
        <dbReference type="Pfam" id="PF13717"/>
    </source>
</evidence>
<dbReference type="SUPFAM" id="SSF48452">
    <property type="entry name" value="TPR-like"/>
    <property type="match status" value="1"/>
</dbReference>